<dbReference type="Proteomes" id="UP000318413">
    <property type="component" value="Unassembled WGS sequence"/>
</dbReference>
<organism evidence="1 2">
    <name type="scientific">Sphingomonas oligophenolica</name>
    <dbReference type="NCBI Taxonomy" id="301154"/>
    <lineage>
        <taxon>Bacteria</taxon>
        <taxon>Pseudomonadati</taxon>
        <taxon>Pseudomonadota</taxon>
        <taxon>Alphaproteobacteria</taxon>
        <taxon>Sphingomonadales</taxon>
        <taxon>Sphingomonadaceae</taxon>
        <taxon>Sphingomonas</taxon>
    </lineage>
</organism>
<dbReference type="AlphaFoldDB" id="A0A502C9P8"/>
<evidence type="ECO:0000313" key="2">
    <source>
        <dbReference type="Proteomes" id="UP000318413"/>
    </source>
</evidence>
<dbReference type="EMBL" id="RCZK01000015">
    <property type="protein sequence ID" value="TPG08466.1"/>
    <property type="molecule type" value="Genomic_DNA"/>
</dbReference>
<sequence>MQRSTILIALAVAAIVCPVKGAPRRYITPSYAIAHAAQLDGQWVTIGGFVDLGTNSRCLYESMQAVRGKNGIAGHVVTLSGGDNLLRRRAELNHKFVIVSGTFKRTFNAPDVIDLYQCNDVGIEQEVVRRSEP</sequence>
<keyword evidence="2" id="KW-1185">Reference proteome</keyword>
<protein>
    <submittedName>
        <fullName evidence="1">Uncharacterized protein</fullName>
    </submittedName>
</protein>
<accession>A0A502C9P8</accession>
<gene>
    <name evidence="1" type="ORF">EAH84_13910</name>
</gene>
<proteinExistence type="predicted"/>
<reference evidence="1 2" key="1">
    <citation type="journal article" date="2019" name="Environ. Microbiol.">
        <title>Species interactions and distinct microbial communities in high Arctic permafrost affected cryosols are associated with the CH4 and CO2 gas fluxes.</title>
        <authorList>
            <person name="Altshuler I."/>
            <person name="Hamel J."/>
            <person name="Turney S."/>
            <person name="Magnuson E."/>
            <person name="Levesque R."/>
            <person name="Greer C."/>
            <person name="Whyte L.G."/>
        </authorList>
    </citation>
    <scope>NUCLEOTIDE SEQUENCE [LARGE SCALE GENOMIC DNA]</scope>
    <source>
        <strain evidence="1 2">S5.1</strain>
    </source>
</reference>
<name>A0A502C9P8_9SPHN</name>
<evidence type="ECO:0000313" key="1">
    <source>
        <dbReference type="EMBL" id="TPG08466.1"/>
    </source>
</evidence>
<comment type="caution">
    <text evidence="1">The sequence shown here is derived from an EMBL/GenBank/DDBJ whole genome shotgun (WGS) entry which is preliminary data.</text>
</comment>